<evidence type="ECO:0000313" key="1">
    <source>
        <dbReference type="EMBL" id="AOQ24679.1"/>
    </source>
</evidence>
<accession>A0AAC9HIR3</accession>
<reference evidence="2 4" key="2">
    <citation type="submission" date="2019-05" db="EMBL/GenBank/DDBJ databases">
        <title>Genome sequence of Moorella thermoacetica ATCC 33924.</title>
        <authorList>
            <person name="Poehlein A."/>
            <person name="Bengelsdorf F.R."/>
            <person name="Duerre P."/>
            <person name="Daniel R."/>
        </authorList>
    </citation>
    <scope>NUCLEOTIDE SEQUENCE [LARGE SCALE GENOMIC DNA]</scope>
    <source>
        <strain evidence="2 4">ATCC 33924</strain>
    </source>
</reference>
<gene>
    <name evidence="1" type="ORF">Maut_02251</name>
    <name evidence="2" type="ORF">MTAT_20240</name>
</gene>
<proteinExistence type="predicted"/>
<name>A0AAC9HIR3_NEOTH</name>
<evidence type="ECO:0000313" key="4">
    <source>
        <dbReference type="Proteomes" id="UP000322283"/>
    </source>
</evidence>
<dbReference type="Proteomes" id="UP000094598">
    <property type="component" value="Chromosome"/>
</dbReference>
<protein>
    <submittedName>
        <fullName evidence="1">Uncharacterized protein</fullName>
    </submittedName>
</protein>
<dbReference type="Proteomes" id="UP000322283">
    <property type="component" value="Unassembled WGS sequence"/>
</dbReference>
<dbReference type="EMBL" id="CP017019">
    <property type="protein sequence ID" value="AOQ24679.1"/>
    <property type="molecule type" value="Genomic_DNA"/>
</dbReference>
<reference evidence="1 3" key="1">
    <citation type="submission" date="2016-08" db="EMBL/GenBank/DDBJ databases">
        <title>Moorella thermoacetica DSM 103132.</title>
        <authorList>
            <person name="Jendresen C.B."/>
            <person name="Redl S.M."/>
            <person name="Jensen T.O."/>
            <person name="Nielsen A.T."/>
        </authorList>
    </citation>
    <scope>NUCLEOTIDE SEQUENCE [LARGE SCALE GENOMIC DNA]</scope>
    <source>
        <strain evidence="1 3">DSM 103132</strain>
    </source>
</reference>
<sequence length="49" mass="5416">MATVEYLHYITKDEANFSRGTLLRRAKTLASSISLSFLARAILKGGESK</sequence>
<dbReference type="RefSeq" id="WP_155768219.1">
    <property type="nucleotide sequence ID" value="NZ_CP017019.1"/>
</dbReference>
<dbReference type="AlphaFoldDB" id="A0AAC9HIR3"/>
<keyword evidence="4" id="KW-1185">Reference proteome</keyword>
<dbReference type="EMBL" id="VCDX01000006">
    <property type="protein sequence ID" value="TYL12782.1"/>
    <property type="molecule type" value="Genomic_DNA"/>
</dbReference>
<evidence type="ECO:0000313" key="2">
    <source>
        <dbReference type="EMBL" id="TYL12782.1"/>
    </source>
</evidence>
<evidence type="ECO:0000313" key="3">
    <source>
        <dbReference type="Proteomes" id="UP000094598"/>
    </source>
</evidence>
<organism evidence="1 3">
    <name type="scientific">Neomoorella thermoacetica</name>
    <name type="common">Clostridium thermoaceticum</name>
    <dbReference type="NCBI Taxonomy" id="1525"/>
    <lineage>
        <taxon>Bacteria</taxon>
        <taxon>Bacillati</taxon>
        <taxon>Bacillota</taxon>
        <taxon>Clostridia</taxon>
        <taxon>Neomoorellales</taxon>
        <taxon>Neomoorellaceae</taxon>
        <taxon>Neomoorella</taxon>
    </lineage>
</organism>